<accession>A0A9P6IW34</accession>
<evidence type="ECO:0000313" key="1">
    <source>
        <dbReference type="EMBL" id="KAF9950479.1"/>
    </source>
</evidence>
<sequence>MGIENFYQYKARLSDELNTVEILPLIHSANDIHVDLPSLTYGAITRAMKHDIDHPFAATPRLNVLPRIIASDIDRIFGPTAREVIVFHIDGADCAEKQRARRIRGTRVTNAVTAANKTLPAINQTKKPPSKSKEAEFKKHVLKTFRFEPSLKTWLATSLTALGFRVHQCAFEADVCIAATLAASVSRGERIAISADSDFQIYAGIPTVIRPLDRCCSLWARYNKEDVLGEFKFTHPEQMVLYGVVNRNDYDDNIPQQGLARNRATIAGLPSSTSAPSPALFNTLLTEYQAATSAPVAQFANSVRVFSTLQQTPLAAPTVHPNQAYVDLCKRAR</sequence>
<dbReference type="Gene3D" id="3.40.50.1010">
    <property type="entry name" value="5'-nuclease"/>
    <property type="match status" value="1"/>
</dbReference>
<keyword evidence="2" id="KW-1185">Reference proteome</keyword>
<organism evidence="1 2">
    <name type="scientific">Mortierella alpina</name>
    <name type="common">Oleaginous fungus</name>
    <name type="synonym">Mortierella renispora</name>
    <dbReference type="NCBI Taxonomy" id="64518"/>
    <lineage>
        <taxon>Eukaryota</taxon>
        <taxon>Fungi</taxon>
        <taxon>Fungi incertae sedis</taxon>
        <taxon>Mucoromycota</taxon>
        <taxon>Mortierellomycotina</taxon>
        <taxon>Mortierellomycetes</taxon>
        <taxon>Mortierellales</taxon>
        <taxon>Mortierellaceae</taxon>
        <taxon>Mortierella</taxon>
    </lineage>
</organism>
<comment type="caution">
    <text evidence="1">The sequence shown here is derived from an EMBL/GenBank/DDBJ whole genome shotgun (WGS) entry which is preliminary data.</text>
</comment>
<reference evidence="1" key="1">
    <citation type="journal article" date="2020" name="Fungal Divers.">
        <title>Resolving the Mortierellaceae phylogeny through synthesis of multi-gene phylogenetics and phylogenomics.</title>
        <authorList>
            <person name="Vandepol N."/>
            <person name="Liber J."/>
            <person name="Desiro A."/>
            <person name="Na H."/>
            <person name="Kennedy M."/>
            <person name="Barry K."/>
            <person name="Grigoriev I.V."/>
            <person name="Miller A.N."/>
            <person name="O'Donnell K."/>
            <person name="Stajich J.E."/>
            <person name="Bonito G."/>
        </authorList>
    </citation>
    <scope>NUCLEOTIDE SEQUENCE</scope>
    <source>
        <strain evidence="1">CK1249</strain>
    </source>
</reference>
<dbReference type="InterPro" id="IPR029060">
    <property type="entry name" value="PIN-like_dom_sf"/>
</dbReference>
<evidence type="ECO:0000313" key="2">
    <source>
        <dbReference type="Proteomes" id="UP000738359"/>
    </source>
</evidence>
<dbReference type="EMBL" id="JAAAHY010001298">
    <property type="protein sequence ID" value="KAF9950479.1"/>
    <property type="molecule type" value="Genomic_DNA"/>
</dbReference>
<name>A0A9P6IW34_MORAP</name>
<dbReference type="SUPFAM" id="SSF88723">
    <property type="entry name" value="PIN domain-like"/>
    <property type="match status" value="1"/>
</dbReference>
<proteinExistence type="predicted"/>
<dbReference type="OrthoDB" id="2403422at2759"/>
<protein>
    <submittedName>
        <fullName evidence="1">Uncharacterized protein</fullName>
    </submittedName>
</protein>
<feature type="non-terminal residue" evidence="1">
    <location>
        <position position="333"/>
    </location>
</feature>
<gene>
    <name evidence="1" type="ORF">BGZ70_001341</name>
</gene>
<dbReference type="AlphaFoldDB" id="A0A9P6IW34"/>
<dbReference type="Proteomes" id="UP000738359">
    <property type="component" value="Unassembled WGS sequence"/>
</dbReference>